<proteinExistence type="predicted"/>
<keyword evidence="1" id="KW-0472">Membrane</keyword>
<dbReference type="EMBL" id="GBRH01261768">
    <property type="protein sequence ID" value="JAD36127.1"/>
    <property type="molecule type" value="Transcribed_RNA"/>
</dbReference>
<dbReference type="AlphaFoldDB" id="A0A0A8ZMT1"/>
<reference evidence="2" key="1">
    <citation type="submission" date="2014-09" db="EMBL/GenBank/DDBJ databases">
        <authorList>
            <person name="Magalhaes I.L.F."/>
            <person name="Oliveira U."/>
            <person name="Santos F.R."/>
            <person name="Vidigal T.H.D.A."/>
            <person name="Brescovit A.D."/>
            <person name="Santos A.J."/>
        </authorList>
    </citation>
    <scope>NUCLEOTIDE SEQUENCE</scope>
    <source>
        <tissue evidence="2">Shoot tissue taken approximately 20 cm above the soil surface</tissue>
    </source>
</reference>
<accession>A0A0A8ZMT1</accession>
<evidence type="ECO:0000256" key="1">
    <source>
        <dbReference type="SAM" id="Phobius"/>
    </source>
</evidence>
<organism evidence="2">
    <name type="scientific">Arundo donax</name>
    <name type="common">Giant reed</name>
    <name type="synonym">Donax arundinaceus</name>
    <dbReference type="NCBI Taxonomy" id="35708"/>
    <lineage>
        <taxon>Eukaryota</taxon>
        <taxon>Viridiplantae</taxon>
        <taxon>Streptophyta</taxon>
        <taxon>Embryophyta</taxon>
        <taxon>Tracheophyta</taxon>
        <taxon>Spermatophyta</taxon>
        <taxon>Magnoliopsida</taxon>
        <taxon>Liliopsida</taxon>
        <taxon>Poales</taxon>
        <taxon>Poaceae</taxon>
        <taxon>PACMAD clade</taxon>
        <taxon>Arundinoideae</taxon>
        <taxon>Arundineae</taxon>
        <taxon>Arundo</taxon>
    </lineage>
</organism>
<protein>
    <submittedName>
        <fullName evidence="2">Uncharacterized protein</fullName>
    </submittedName>
</protein>
<evidence type="ECO:0000313" key="2">
    <source>
        <dbReference type="EMBL" id="JAD36127.1"/>
    </source>
</evidence>
<reference evidence="2" key="2">
    <citation type="journal article" date="2015" name="Data Brief">
        <title>Shoot transcriptome of the giant reed, Arundo donax.</title>
        <authorList>
            <person name="Barrero R.A."/>
            <person name="Guerrero F.D."/>
            <person name="Moolhuijzen P."/>
            <person name="Goolsby J.A."/>
            <person name="Tidwell J."/>
            <person name="Bellgard S.E."/>
            <person name="Bellgard M.I."/>
        </authorList>
    </citation>
    <scope>NUCLEOTIDE SEQUENCE</scope>
    <source>
        <tissue evidence="2">Shoot tissue taken approximately 20 cm above the soil surface</tissue>
    </source>
</reference>
<name>A0A0A8ZMT1_ARUDO</name>
<keyword evidence="1" id="KW-1133">Transmembrane helix</keyword>
<keyword evidence="1" id="KW-0812">Transmembrane</keyword>
<feature type="transmembrane region" description="Helical" evidence="1">
    <location>
        <begin position="16"/>
        <end position="39"/>
    </location>
</feature>
<sequence length="54" mass="6180">MSKSSLCSLKSTSKSCVLVLLACIYLLLCFIALMIYFLMPDITLRSGKYWYLFS</sequence>